<organism evidence="1 2">
    <name type="scientific">Paenimyroides ceti</name>
    <dbReference type="NCBI Taxonomy" id="395087"/>
    <lineage>
        <taxon>Bacteria</taxon>
        <taxon>Pseudomonadati</taxon>
        <taxon>Bacteroidota</taxon>
        <taxon>Flavobacteriia</taxon>
        <taxon>Flavobacteriales</taxon>
        <taxon>Flavobacteriaceae</taxon>
        <taxon>Paenimyroides</taxon>
    </lineage>
</organism>
<accession>A0ABT8CPB3</accession>
<keyword evidence="2" id="KW-1185">Reference proteome</keyword>
<dbReference type="PROSITE" id="PS51257">
    <property type="entry name" value="PROKAR_LIPOPROTEIN"/>
    <property type="match status" value="1"/>
</dbReference>
<comment type="caution">
    <text evidence="1">The sequence shown here is derived from an EMBL/GenBank/DDBJ whole genome shotgun (WGS) entry which is preliminary data.</text>
</comment>
<evidence type="ECO:0008006" key="3">
    <source>
        <dbReference type="Google" id="ProtNLM"/>
    </source>
</evidence>
<dbReference type="Proteomes" id="UP001242368">
    <property type="component" value="Unassembled WGS sequence"/>
</dbReference>
<reference evidence="2" key="1">
    <citation type="journal article" date="2019" name="Int. J. Syst. Evol. Microbiol.">
        <title>The Global Catalogue of Microorganisms (GCM) 10K type strain sequencing project: providing services to taxonomists for standard genome sequencing and annotation.</title>
        <authorList>
            <consortium name="The Broad Institute Genomics Platform"/>
            <consortium name="The Broad Institute Genome Sequencing Center for Infectious Disease"/>
            <person name="Wu L."/>
            <person name="Ma J."/>
        </authorList>
    </citation>
    <scope>NUCLEOTIDE SEQUENCE [LARGE SCALE GENOMIC DNA]</scope>
    <source>
        <strain evidence="2">CECT 7184</strain>
    </source>
</reference>
<evidence type="ECO:0000313" key="2">
    <source>
        <dbReference type="Proteomes" id="UP001242368"/>
    </source>
</evidence>
<protein>
    <recommendedName>
        <fullName evidence="3">Glycine zipper domain-containing protein</fullName>
    </recommendedName>
</protein>
<name>A0ABT8CPB3_9FLAO</name>
<dbReference type="EMBL" id="JAUFQU010000001">
    <property type="protein sequence ID" value="MDN3706318.1"/>
    <property type="molecule type" value="Genomic_DNA"/>
</dbReference>
<evidence type="ECO:0000313" key="1">
    <source>
        <dbReference type="EMBL" id="MDN3706318.1"/>
    </source>
</evidence>
<proteinExistence type="predicted"/>
<dbReference type="RefSeq" id="WP_290362396.1">
    <property type="nucleotide sequence ID" value="NZ_JAUFQU010000001.1"/>
</dbReference>
<sequence>MKRILLFLFAFSIFSCSKEDLSSDFSENSDDSKLKLSSIVNPGEIHNDYMDLVNNSFIANESITTLDGKYNFYYDFIKEYTDSYSKIKSEDKLFFLETFKENLNLIHYDNVVGIVKNEILISNPLSETVTTLSEVLITLKDKEIISENEFVKMTNLQYTLHKVYEGTVSYDEFNVYIENLSEDVNNNEYLILTPVSSIASYSNEWWNSNLPEIYFPEPVGIISYPDNQYTTYAIPAVVATDIAGAIVGAAGVALNQYINNNGKITGGAVVTGAVVGAVVGSTGLVGRLGKWISRL</sequence>
<gene>
    <name evidence="1" type="ORF">QW060_04170</name>
</gene>